<reference evidence="5 6" key="1">
    <citation type="submission" date="2021-03" db="EMBL/GenBank/DDBJ databases">
        <title>Genomic Encyclopedia of Type Strains, Phase IV (KMG-IV): sequencing the most valuable type-strain genomes for metagenomic binning, comparative biology and taxonomic classification.</title>
        <authorList>
            <person name="Goeker M."/>
        </authorList>
    </citation>
    <scope>NUCLEOTIDE SEQUENCE [LARGE SCALE GENOMIC DNA]</scope>
    <source>
        <strain evidence="5 6">DSM 26048</strain>
    </source>
</reference>
<dbReference type="Proteomes" id="UP001519287">
    <property type="component" value="Unassembled WGS sequence"/>
</dbReference>
<dbReference type="SMART" id="SM00382">
    <property type="entry name" value="AAA"/>
    <property type="match status" value="1"/>
</dbReference>
<evidence type="ECO:0000313" key="6">
    <source>
        <dbReference type="Proteomes" id="UP001519287"/>
    </source>
</evidence>
<dbReference type="InterPro" id="IPR017871">
    <property type="entry name" value="ABC_transporter-like_CS"/>
</dbReference>
<dbReference type="PROSITE" id="PS00211">
    <property type="entry name" value="ABC_TRANSPORTER_1"/>
    <property type="match status" value="1"/>
</dbReference>
<organism evidence="5 6">
    <name type="scientific">Paenibacillus eucommiae</name>
    <dbReference type="NCBI Taxonomy" id="1355755"/>
    <lineage>
        <taxon>Bacteria</taxon>
        <taxon>Bacillati</taxon>
        <taxon>Bacillota</taxon>
        <taxon>Bacilli</taxon>
        <taxon>Bacillales</taxon>
        <taxon>Paenibacillaceae</taxon>
        <taxon>Paenibacillus</taxon>
    </lineage>
</organism>
<dbReference type="PANTHER" id="PTHR42939:SF1">
    <property type="entry name" value="ABC TRANSPORTER ATP-BINDING PROTEIN ALBC-RELATED"/>
    <property type="match status" value="1"/>
</dbReference>
<evidence type="ECO:0000256" key="2">
    <source>
        <dbReference type="ARBA" id="ARBA00022741"/>
    </source>
</evidence>
<dbReference type="InterPro" id="IPR003593">
    <property type="entry name" value="AAA+_ATPase"/>
</dbReference>
<name>A0ABS4IQ53_9BACL</name>
<keyword evidence="1" id="KW-0813">Transport</keyword>
<dbReference type="InterPro" id="IPR051782">
    <property type="entry name" value="ABC_Transporter_VariousFunc"/>
</dbReference>
<dbReference type="InterPro" id="IPR003439">
    <property type="entry name" value="ABC_transporter-like_ATP-bd"/>
</dbReference>
<dbReference type="InterPro" id="IPR027417">
    <property type="entry name" value="P-loop_NTPase"/>
</dbReference>
<feature type="domain" description="ABC transporter" evidence="4">
    <location>
        <begin position="5"/>
        <end position="237"/>
    </location>
</feature>
<evidence type="ECO:0000259" key="4">
    <source>
        <dbReference type="PROSITE" id="PS50893"/>
    </source>
</evidence>
<keyword evidence="2" id="KW-0547">Nucleotide-binding</keyword>
<proteinExistence type="predicted"/>
<dbReference type="Gene3D" id="3.40.50.300">
    <property type="entry name" value="P-loop containing nucleotide triphosphate hydrolases"/>
    <property type="match status" value="1"/>
</dbReference>
<evidence type="ECO:0000256" key="3">
    <source>
        <dbReference type="ARBA" id="ARBA00022840"/>
    </source>
</evidence>
<dbReference type="RefSeq" id="WP_209970513.1">
    <property type="nucleotide sequence ID" value="NZ_JAGGLB010000003.1"/>
</dbReference>
<dbReference type="SUPFAM" id="SSF52540">
    <property type="entry name" value="P-loop containing nucleoside triphosphate hydrolases"/>
    <property type="match status" value="1"/>
</dbReference>
<protein>
    <submittedName>
        <fullName evidence="5">ABC-type multidrug transport system ATPase subunit</fullName>
    </submittedName>
</protein>
<dbReference type="EMBL" id="JAGGLB010000003">
    <property type="protein sequence ID" value="MBP1989704.1"/>
    <property type="molecule type" value="Genomic_DNA"/>
</dbReference>
<gene>
    <name evidence="5" type="ORF">J2Z66_001302</name>
</gene>
<accession>A0ABS4IQ53</accession>
<sequence length="239" mass="27165">MSMRITLNNVEYTKDHAKLINDTTCTFTAGITYVVGKNGAGKSSLLKLIATAITPDKGSITYTKLIREDRTGLYRKQLSIEDVRTMIGFMPQHFTGHSDMIIERYLTYMAFHKGIPHNLVKITVENGLKQSSLYELKKKKLRALSGGQLQKVGLLQALMNQPRICILDEPFAGLDNQEKLLYKRILHRLSFHSIIMLSTNLLEEIEQSENDSLLYLEDGKVCFYGGVDEVDSILERFKE</sequence>
<dbReference type="PANTHER" id="PTHR42939">
    <property type="entry name" value="ABC TRANSPORTER ATP-BINDING PROTEIN ALBC-RELATED"/>
    <property type="match status" value="1"/>
</dbReference>
<evidence type="ECO:0000256" key="1">
    <source>
        <dbReference type="ARBA" id="ARBA00022448"/>
    </source>
</evidence>
<keyword evidence="6" id="KW-1185">Reference proteome</keyword>
<dbReference type="Pfam" id="PF00005">
    <property type="entry name" value="ABC_tran"/>
    <property type="match status" value="1"/>
</dbReference>
<keyword evidence="3" id="KW-0067">ATP-binding</keyword>
<evidence type="ECO:0000313" key="5">
    <source>
        <dbReference type="EMBL" id="MBP1989704.1"/>
    </source>
</evidence>
<dbReference type="PROSITE" id="PS50893">
    <property type="entry name" value="ABC_TRANSPORTER_2"/>
    <property type="match status" value="1"/>
</dbReference>
<comment type="caution">
    <text evidence="5">The sequence shown here is derived from an EMBL/GenBank/DDBJ whole genome shotgun (WGS) entry which is preliminary data.</text>
</comment>